<evidence type="ECO:0000256" key="1">
    <source>
        <dbReference type="ARBA" id="ARBA00008780"/>
    </source>
</evidence>
<evidence type="ECO:0000256" key="5">
    <source>
        <dbReference type="PROSITE-ProRule" id="PRU00555"/>
    </source>
</evidence>
<comment type="caution">
    <text evidence="9">The sequence shown here is derived from an EMBL/GenBank/DDBJ whole genome shotgun (WGS) entry which is preliminary data.</text>
</comment>
<evidence type="ECO:0000256" key="2">
    <source>
        <dbReference type="ARBA" id="ARBA00022801"/>
    </source>
</evidence>
<evidence type="ECO:0000256" key="4">
    <source>
        <dbReference type="ARBA" id="ARBA00023098"/>
    </source>
</evidence>
<keyword evidence="10" id="KW-1185">Reference proteome</keyword>
<evidence type="ECO:0000256" key="7">
    <source>
        <dbReference type="SAM" id="MobiDB-lite"/>
    </source>
</evidence>
<dbReference type="GO" id="GO:0004622">
    <property type="term" value="F:phosphatidylcholine lysophospholipase activity"/>
    <property type="evidence" value="ECO:0007669"/>
    <property type="project" value="UniProtKB-EC"/>
</dbReference>
<comment type="similarity">
    <text evidence="1 6">Belongs to the lysophospholipase family.</text>
</comment>
<dbReference type="PANTHER" id="PTHR10728">
    <property type="entry name" value="CYTOSOLIC PHOSPHOLIPASE A2"/>
    <property type="match status" value="1"/>
</dbReference>
<evidence type="ECO:0000313" key="9">
    <source>
        <dbReference type="EMBL" id="OZJ03016.1"/>
    </source>
</evidence>
<evidence type="ECO:0000256" key="3">
    <source>
        <dbReference type="ARBA" id="ARBA00022963"/>
    </source>
</evidence>
<dbReference type="SMART" id="SM00022">
    <property type="entry name" value="PLAc"/>
    <property type="match status" value="1"/>
</dbReference>
<name>A0A261XXC1_9FUNG</name>
<dbReference type="PANTHER" id="PTHR10728:SF40">
    <property type="entry name" value="PATATIN FAMILY PROTEIN"/>
    <property type="match status" value="1"/>
</dbReference>
<dbReference type="EC" id="3.1.1.5" evidence="6"/>
<evidence type="ECO:0000313" key="10">
    <source>
        <dbReference type="Proteomes" id="UP000242875"/>
    </source>
</evidence>
<keyword evidence="4 5" id="KW-0443">Lipid metabolism</keyword>
<comment type="catalytic activity">
    <reaction evidence="6">
        <text>a 1-acyl-sn-glycero-3-phosphocholine + H2O = sn-glycerol 3-phosphocholine + a fatty acid + H(+)</text>
        <dbReference type="Rhea" id="RHEA:15177"/>
        <dbReference type="ChEBI" id="CHEBI:15377"/>
        <dbReference type="ChEBI" id="CHEBI:15378"/>
        <dbReference type="ChEBI" id="CHEBI:16870"/>
        <dbReference type="ChEBI" id="CHEBI:28868"/>
        <dbReference type="ChEBI" id="CHEBI:58168"/>
        <dbReference type="EC" id="3.1.1.5"/>
    </reaction>
</comment>
<dbReference type="OrthoDB" id="6121437at2759"/>
<sequence>MLTDKDYDTKDAEGIIKSSQAGIEETSGEMMSKHRSFNEFARDMKAHLTELVFKDKQEEETMDQNTQEREIKHPDWHVFWELEGLGRAVKDNVTNSVKNPEILQTANLRTGNELCFEEELFLRKRKAFMKSKFAAYIGVPEEEVHEEDIPIIGAAGSGGGFRAMIAYGAYMAECEKAGLFDLITYYAGVSGACWGITQYFTIAECNHERLLKHYAHRFHESPGSFPSVDRLLKTKDAVENILGPLKEKGLAKVHLTAMDIYGALVTGCLLLPCSAEEGWVKSGNHALNPAHLKLSYQKRYMDGTQPMPIYTAVRHERLWKDWKDPNYKENKVVEDIDAKIKAGKDAWFQWFEFSPFEIGCDELHAWQPTWSWGRHFEQRQSIDNFPEQSLALLLGLWGSAPAGPMSAYLGTVDRNLPKGYIKTEVDKLAEVIAKEWGPKATEVFEDHHPIHAANNPNPYFHFNPPPNPPGVFNSPRIHLIDAGMDNNLPLYPLAHPSRKVDVIIAIDASSDVEKNSFFQRCMDFGTRKGFHWEPRTKDPNQQAKVTGLTNDSADSQDDAPKHPTAEYIRNTFKDRYVQVFDGKALHPPSNPDGAAIIGDFNTPQATADMALAYIPLLPNAIDPELDPCTAQFAGSYNMKWTQAQVEQMIRCIQANWKECAETVKVVVKDAWEKKRDARLKQEAQR</sequence>
<accession>A0A261XXC1</accession>
<dbReference type="PROSITE" id="PS51210">
    <property type="entry name" value="PLA2C"/>
    <property type="match status" value="1"/>
</dbReference>
<proteinExistence type="inferred from homology"/>
<evidence type="ECO:0000256" key="6">
    <source>
        <dbReference type="RuleBase" id="RU362103"/>
    </source>
</evidence>
<gene>
    <name evidence="9" type="ORF">BZG36_03969</name>
</gene>
<dbReference type="InterPro" id="IPR016035">
    <property type="entry name" value="Acyl_Trfase/lysoPLipase"/>
</dbReference>
<keyword evidence="3 5" id="KW-0442">Lipid degradation</keyword>
<protein>
    <recommendedName>
        <fullName evidence="6">Lysophospholipase</fullName>
        <ecNumber evidence="6">3.1.1.5</ecNumber>
    </recommendedName>
</protein>
<dbReference type="Pfam" id="PF01735">
    <property type="entry name" value="PLA2_B"/>
    <property type="match status" value="1"/>
</dbReference>
<dbReference type="EMBL" id="MVBO01000110">
    <property type="protein sequence ID" value="OZJ03016.1"/>
    <property type="molecule type" value="Genomic_DNA"/>
</dbReference>
<feature type="region of interest" description="Disordered" evidence="7">
    <location>
        <begin position="529"/>
        <end position="563"/>
    </location>
</feature>
<dbReference type="GO" id="GO:0046475">
    <property type="term" value="P:glycerophospholipid catabolic process"/>
    <property type="evidence" value="ECO:0007669"/>
    <property type="project" value="TreeGrafter"/>
</dbReference>
<dbReference type="Proteomes" id="UP000242875">
    <property type="component" value="Unassembled WGS sequence"/>
</dbReference>
<evidence type="ECO:0000259" key="8">
    <source>
        <dbReference type="PROSITE" id="PS51210"/>
    </source>
</evidence>
<dbReference type="GO" id="GO:0004623">
    <property type="term" value="F:phospholipase A2 activity"/>
    <property type="evidence" value="ECO:0007669"/>
    <property type="project" value="TreeGrafter"/>
</dbReference>
<feature type="domain" description="PLA2c" evidence="8">
    <location>
        <begin position="100"/>
        <end position="685"/>
    </location>
</feature>
<feature type="compositionally biased region" description="Polar residues" evidence="7">
    <location>
        <begin position="539"/>
        <end position="553"/>
    </location>
</feature>
<dbReference type="AlphaFoldDB" id="A0A261XXC1"/>
<dbReference type="InterPro" id="IPR002642">
    <property type="entry name" value="LysoPLipase_cat_dom"/>
</dbReference>
<organism evidence="9 10">
    <name type="scientific">Bifiguratus adelaidae</name>
    <dbReference type="NCBI Taxonomy" id="1938954"/>
    <lineage>
        <taxon>Eukaryota</taxon>
        <taxon>Fungi</taxon>
        <taxon>Fungi incertae sedis</taxon>
        <taxon>Mucoromycota</taxon>
        <taxon>Mucoromycotina</taxon>
        <taxon>Endogonomycetes</taxon>
        <taxon>Endogonales</taxon>
        <taxon>Endogonales incertae sedis</taxon>
        <taxon>Bifiguratus</taxon>
    </lineage>
</organism>
<dbReference type="Gene3D" id="3.40.1090.10">
    <property type="entry name" value="Cytosolic phospholipase A2 catalytic domain"/>
    <property type="match status" value="1"/>
</dbReference>
<keyword evidence="2 5" id="KW-0378">Hydrolase</keyword>
<dbReference type="GO" id="GO:0005829">
    <property type="term" value="C:cytosol"/>
    <property type="evidence" value="ECO:0007669"/>
    <property type="project" value="TreeGrafter"/>
</dbReference>
<reference evidence="9 10" key="1">
    <citation type="journal article" date="2017" name="Mycologia">
        <title>Bifiguratus adelaidae, gen. et sp. nov., a new member of Mucoromycotina in endophytic and soil-dwelling habitats.</title>
        <authorList>
            <person name="Torres-Cruz T.J."/>
            <person name="Billingsley Tobias T.L."/>
            <person name="Almatruk M."/>
            <person name="Hesse C."/>
            <person name="Kuske C.R."/>
            <person name="Desiro A."/>
            <person name="Benucci G.M."/>
            <person name="Bonito G."/>
            <person name="Stajich J.E."/>
            <person name="Dunlap C."/>
            <person name="Arnold A.E."/>
            <person name="Porras-Alfaro A."/>
        </authorList>
    </citation>
    <scope>NUCLEOTIDE SEQUENCE [LARGE SCALE GENOMIC DNA]</scope>
    <source>
        <strain evidence="9 10">AZ0501</strain>
    </source>
</reference>
<dbReference type="SUPFAM" id="SSF52151">
    <property type="entry name" value="FabD/lysophospholipase-like"/>
    <property type="match status" value="1"/>
</dbReference>